<reference evidence="2" key="1">
    <citation type="submission" date="2017-09" db="EMBL/GenBank/DDBJ databases">
        <title>Depth-based differentiation of microbial function through sediment-hosted aquifers and enrichment of novel symbionts in the deep terrestrial subsurface.</title>
        <authorList>
            <person name="Probst A.J."/>
            <person name="Ladd B."/>
            <person name="Jarett J.K."/>
            <person name="Geller-Mcgrath D.E."/>
            <person name="Sieber C.M.K."/>
            <person name="Emerson J.B."/>
            <person name="Anantharaman K."/>
            <person name="Thomas B.C."/>
            <person name="Malmstrom R."/>
            <person name="Stieglmeier M."/>
            <person name="Klingl A."/>
            <person name="Woyke T."/>
            <person name="Ryan C.M."/>
            <person name="Banfield J.F."/>
        </authorList>
    </citation>
    <scope>NUCLEOTIDE SEQUENCE [LARGE SCALE GENOMIC DNA]</scope>
</reference>
<accession>A0A2M7V094</accession>
<organism evidence="1 2">
    <name type="scientific">Candidatus Nealsonbacteria bacterium CG_4_10_14_0_2_um_filter_37_10</name>
    <dbReference type="NCBI Taxonomy" id="1974679"/>
    <lineage>
        <taxon>Bacteria</taxon>
        <taxon>Candidatus Nealsoniibacteriota</taxon>
    </lineage>
</organism>
<evidence type="ECO:0000313" key="1">
    <source>
        <dbReference type="EMBL" id="PIZ89640.1"/>
    </source>
</evidence>
<dbReference type="EMBL" id="PFPC01000015">
    <property type="protein sequence ID" value="PIZ89640.1"/>
    <property type="molecule type" value="Genomic_DNA"/>
</dbReference>
<gene>
    <name evidence="1" type="ORF">COX89_00445</name>
</gene>
<feature type="non-terminal residue" evidence="1">
    <location>
        <position position="1"/>
    </location>
</feature>
<sequence>EAAQDIQDVIDEIFKDVYGKAIYDAIVKQLAKEGLSLEDYINPKTKEIDLTKVPFPGVFPVKTAERECLPVSTPQVDIILRVVDKNQTKRVERDGNQFVIYVPVDIPLEIPIPWPEKLKTINLINDLGYDLPDIPLKGLSYEKEFSIKGPGFQPRTFTFDFGRANEGDCLSKPPQGGNPVPIGQITVKINEIKSIKSETDSASQVIIEILE</sequence>
<comment type="caution">
    <text evidence="1">The sequence shown here is derived from an EMBL/GenBank/DDBJ whole genome shotgun (WGS) entry which is preliminary data.</text>
</comment>
<proteinExistence type="predicted"/>
<dbReference type="Proteomes" id="UP000231538">
    <property type="component" value="Unassembled WGS sequence"/>
</dbReference>
<protein>
    <submittedName>
        <fullName evidence="1">Uncharacterized protein</fullName>
    </submittedName>
</protein>
<evidence type="ECO:0000313" key="2">
    <source>
        <dbReference type="Proteomes" id="UP000231538"/>
    </source>
</evidence>
<dbReference type="AlphaFoldDB" id="A0A2M7V094"/>
<name>A0A2M7V094_9BACT</name>